<gene>
    <name evidence="3" type="ORF">BTQ06_27970</name>
    <name evidence="2" type="ORF">E5H86_24715</name>
</gene>
<keyword evidence="1" id="KW-0472">Membrane</keyword>
<evidence type="ECO:0000313" key="4">
    <source>
        <dbReference type="Proteomes" id="UP000218543"/>
    </source>
</evidence>
<evidence type="ECO:0000313" key="5">
    <source>
        <dbReference type="Proteomes" id="UP000531916"/>
    </source>
</evidence>
<protein>
    <submittedName>
        <fullName evidence="2">Uncharacterized protein</fullName>
    </submittedName>
</protein>
<feature type="transmembrane region" description="Helical" evidence="1">
    <location>
        <begin position="55"/>
        <end position="73"/>
    </location>
</feature>
<keyword evidence="1" id="KW-1133">Transmembrane helix</keyword>
<sequence length="81" mass="9635">MKCQSLLMRFLVTVLIWFIAIFIMSVMMFFFIRVFAFYWIGGDFLFSYIDVMKSLKIAVYCSLLCSIGSWGLYRSNKKNNR</sequence>
<evidence type="ECO:0000256" key="1">
    <source>
        <dbReference type="SAM" id="Phobius"/>
    </source>
</evidence>
<comment type="caution">
    <text evidence="2">The sequence shown here is derived from an EMBL/GenBank/DDBJ whole genome shotgun (WGS) entry which is preliminary data.</text>
</comment>
<reference evidence="3 4" key="1">
    <citation type="submission" date="2016-12" db="EMBL/GenBank/DDBJ databases">
        <title>Real-Time Genomic Investigation Underlying the Public Health Response to a Shiga Toxin-Producing Escherichia Coli O26:H11 Outbreak in a Nursery.</title>
        <authorList>
            <person name="Ferdous M."/>
            <person name="Moran-Gilad J."/>
            <person name="Rossen J.W."/>
            <person name="Gdalevich M."/>
        </authorList>
    </citation>
    <scope>NUCLEOTIDE SEQUENCE [LARGE SCALE GENOMIC DNA]</scope>
    <source>
        <strain evidence="3 4">STEC 514-2</strain>
    </source>
</reference>
<dbReference type="AlphaFoldDB" id="A0A086UD49"/>
<evidence type="ECO:0000313" key="2">
    <source>
        <dbReference type="EMBL" id="EFC2248939.1"/>
    </source>
</evidence>
<feature type="transmembrane region" description="Helical" evidence="1">
    <location>
        <begin position="12"/>
        <end position="40"/>
    </location>
</feature>
<accession>A0A086UD49</accession>
<proteinExistence type="predicted"/>
<organism evidence="2 5">
    <name type="scientific">Escherichia coli</name>
    <dbReference type="NCBI Taxonomy" id="562"/>
    <lineage>
        <taxon>Bacteria</taxon>
        <taxon>Pseudomonadati</taxon>
        <taxon>Pseudomonadota</taxon>
        <taxon>Gammaproteobacteria</taxon>
        <taxon>Enterobacterales</taxon>
        <taxon>Enterobacteriaceae</taxon>
        <taxon>Escherichia</taxon>
    </lineage>
</organism>
<dbReference type="EMBL" id="AASEPP010000063">
    <property type="protein sequence ID" value="EFC2248939.1"/>
    <property type="molecule type" value="Genomic_DNA"/>
</dbReference>
<dbReference type="Proteomes" id="UP000531916">
    <property type="component" value="Unassembled WGS sequence"/>
</dbReference>
<reference evidence="2 5" key="2">
    <citation type="submission" date="2019-04" db="EMBL/GenBank/DDBJ databases">
        <authorList>
            <consortium name="NARMS: The National Antimicrobial Resistance Monitoring System"/>
        </authorList>
    </citation>
    <scope>NUCLEOTIDE SEQUENCE [LARGE SCALE GENOMIC DNA]</scope>
    <source>
        <strain evidence="2 5">FSIS11919500</strain>
    </source>
</reference>
<dbReference type="Proteomes" id="UP000218543">
    <property type="component" value="Unassembled WGS sequence"/>
</dbReference>
<name>A0A086UD49_ECOLX</name>
<evidence type="ECO:0000313" key="3">
    <source>
        <dbReference type="EMBL" id="PAU10733.1"/>
    </source>
</evidence>
<dbReference type="EMBL" id="MRVZ01000176">
    <property type="protein sequence ID" value="PAU10733.1"/>
    <property type="molecule type" value="Genomic_DNA"/>
</dbReference>
<keyword evidence="1" id="KW-0812">Transmembrane</keyword>